<accession>A0A2B7XWI3</accession>
<evidence type="ECO:0000313" key="3">
    <source>
        <dbReference type="Proteomes" id="UP000223968"/>
    </source>
</evidence>
<dbReference type="AlphaFoldDB" id="A0A2B7XWI3"/>
<dbReference type="InterPro" id="IPR029058">
    <property type="entry name" value="AB_hydrolase_fold"/>
</dbReference>
<comment type="caution">
    <text evidence="2">The sequence shown here is derived from an EMBL/GenBank/DDBJ whole genome shotgun (WGS) entry which is preliminary data.</text>
</comment>
<organism evidence="2 3">
    <name type="scientific">Helicocarpus griseus UAMH5409</name>
    <dbReference type="NCBI Taxonomy" id="1447875"/>
    <lineage>
        <taxon>Eukaryota</taxon>
        <taxon>Fungi</taxon>
        <taxon>Dikarya</taxon>
        <taxon>Ascomycota</taxon>
        <taxon>Pezizomycotina</taxon>
        <taxon>Eurotiomycetes</taxon>
        <taxon>Eurotiomycetidae</taxon>
        <taxon>Onygenales</taxon>
        <taxon>Ajellomycetaceae</taxon>
        <taxon>Helicocarpus</taxon>
    </lineage>
</organism>
<dbReference type="Pfam" id="PF12697">
    <property type="entry name" value="Abhydrolase_6"/>
    <property type="match status" value="1"/>
</dbReference>
<dbReference type="InterPro" id="IPR052897">
    <property type="entry name" value="Sec-Metab_Biosynth_Hydrolase"/>
</dbReference>
<dbReference type="EMBL" id="PDNB01000049">
    <property type="protein sequence ID" value="PGH13131.1"/>
    <property type="molecule type" value="Genomic_DNA"/>
</dbReference>
<keyword evidence="3" id="KW-1185">Reference proteome</keyword>
<sequence length="249" mass="26993">MVRKDTSIVYLPGAWHGPDTFDEVAAQLGKRGYEVHCLHLPTAGLDPKSTPVDDVALIQKTSRALADQGKYVTLVMHSYGGFVGSESVRGLSKKDRLAQGKPGGIINLVYIAAFPGVEGELLVDPIPDWVTVEGEWARVPNAREVFYSDFPTPKADELVAKLLPHAASVYEHRLAYAGYEDVPATYLLCTQDKVVPLEVQKAMAALGGEIMRTEACDSGHFCMLSDPGIVTEAIIRAEKASNALGNWEP</sequence>
<reference evidence="2 3" key="1">
    <citation type="submission" date="2017-10" db="EMBL/GenBank/DDBJ databases">
        <title>Comparative genomics in systemic dimorphic fungi from Ajellomycetaceae.</title>
        <authorList>
            <person name="Munoz J.F."/>
            <person name="Mcewen J.G."/>
            <person name="Clay O.K."/>
            <person name="Cuomo C.A."/>
        </authorList>
    </citation>
    <scope>NUCLEOTIDE SEQUENCE [LARGE SCALE GENOMIC DNA]</scope>
    <source>
        <strain evidence="2 3">UAMH5409</strain>
    </source>
</reference>
<dbReference type="PANTHER" id="PTHR37017:SF11">
    <property type="entry name" value="ESTERASE_LIPASE_THIOESTERASE DOMAIN-CONTAINING PROTEIN"/>
    <property type="match status" value="1"/>
</dbReference>
<feature type="domain" description="AB hydrolase-1" evidence="1">
    <location>
        <begin position="8"/>
        <end position="230"/>
    </location>
</feature>
<dbReference type="Gene3D" id="3.40.50.1820">
    <property type="entry name" value="alpha/beta hydrolase"/>
    <property type="match status" value="1"/>
</dbReference>
<dbReference type="SUPFAM" id="SSF53474">
    <property type="entry name" value="alpha/beta-Hydrolases"/>
    <property type="match status" value="1"/>
</dbReference>
<proteinExistence type="predicted"/>
<evidence type="ECO:0000313" key="2">
    <source>
        <dbReference type="EMBL" id="PGH13131.1"/>
    </source>
</evidence>
<protein>
    <recommendedName>
        <fullName evidence="1">AB hydrolase-1 domain-containing protein</fullName>
    </recommendedName>
</protein>
<evidence type="ECO:0000259" key="1">
    <source>
        <dbReference type="Pfam" id="PF12697"/>
    </source>
</evidence>
<name>A0A2B7XWI3_9EURO</name>
<dbReference type="InterPro" id="IPR000073">
    <property type="entry name" value="AB_hydrolase_1"/>
</dbReference>
<dbReference type="OrthoDB" id="408373at2759"/>
<dbReference type="Proteomes" id="UP000223968">
    <property type="component" value="Unassembled WGS sequence"/>
</dbReference>
<dbReference type="PANTHER" id="PTHR37017">
    <property type="entry name" value="AB HYDROLASE-1 DOMAIN-CONTAINING PROTEIN-RELATED"/>
    <property type="match status" value="1"/>
</dbReference>
<gene>
    <name evidence="2" type="ORF">AJ79_03838</name>
</gene>